<dbReference type="Proteomes" id="UP001431783">
    <property type="component" value="Unassembled WGS sequence"/>
</dbReference>
<evidence type="ECO:0000313" key="2">
    <source>
        <dbReference type="Proteomes" id="UP001431783"/>
    </source>
</evidence>
<sequence>MVSPRSLDKSAEKKRNFLGTVEIQIGLKNYDPQKDKGFSGTAKLKHISRPKMQVCILGDQQHCYEAKDNNVPFMDVEALKKLNKNKELVKKLAKK</sequence>
<dbReference type="InterPro" id="IPR028364">
    <property type="entry name" value="Ribosomal_uL1/biogenesis"/>
</dbReference>
<gene>
    <name evidence="1" type="ORF">WA026_021355</name>
</gene>
<dbReference type="Gene3D" id="3.30.190.20">
    <property type="match status" value="1"/>
</dbReference>
<name>A0AAW1U176_9CUCU</name>
<dbReference type="InterPro" id="IPR023674">
    <property type="entry name" value="Ribosomal_uL1-like"/>
</dbReference>
<accession>A0AAW1U176</accession>
<evidence type="ECO:0000313" key="1">
    <source>
        <dbReference type="EMBL" id="KAK9873119.1"/>
    </source>
</evidence>
<organism evidence="1 2">
    <name type="scientific">Henosepilachna vigintioctopunctata</name>
    <dbReference type="NCBI Taxonomy" id="420089"/>
    <lineage>
        <taxon>Eukaryota</taxon>
        <taxon>Metazoa</taxon>
        <taxon>Ecdysozoa</taxon>
        <taxon>Arthropoda</taxon>
        <taxon>Hexapoda</taxon>
        <taxon>Insecta</taxon>
        <taxon>Pterygota</taxon>
        <taxon>Neoptera</taxon>
        <taxon>Endopterygota</taxon>
        <taxon>Coleoptera</taxon>
        <taxon>Polyphaga</taxon>
        <taxon>Cucujiformia</taxon>
        <taxon>Coccinelloidea</taxon>
        <taxon>Coccinellidae</taxon>
        <taxon>Epilachninae</taxon>
        <taxon>Epilachnini</taxon>
        <taxon>Henosepilachna</taxon>
    </lineage>
</organism>
<protein>
    <recommendedName>
        <fullName evidence="3">60S ribosomal protein L10a</fullName>
    </recommendedName>
</protein>
<proteinExistence type="predicted"/>
<reference evidence="1 2" key="1">
    <citation type="submission" date="2023-03" db="EMBL/GenBank/DDBJ databases">
        <title>Genome insight into feeding habits of ladybird beetles.</title>
        <authorList>
            <person name="Li H.-S."/>
            <person name="Huang Y.-H."/>
            <person name="Pang H."/>
        </authorList>
    </citation>
    <scope>NUCLEOTIDE SEQUENCE [LARGE SCALE GENOMIC DNA]</scope>
    <source>
        <strain evidence="1">SYSU_2023b</strain>
        <tissue evidence="1">Whole body</tissue>
    </source>
</reference>
<keyword evidence="2" id="KW-1185">Reference proteome</keyword>
<dbReference type="SUPFAM" id="SSF56808">
    <property type="entry name" value="Ribosomal protein L1"/>
    <property type="match status" value="1"/>
</dbReference>
<evidence type="ECO:0008006" key="3">
    <source>
        <dbReference type="Google" id="ProtNLM"/>
    </source>
</evidence>
<comment type="caution">
    <text evidence="1">The sequence shown here is derived from an EMBL/GenBank/DDBJ whole genome shotgun (WGS) entry which is preliminary data.</text>
</comment>
<dbReference type="AlphaFoldDB" id="A0AAW1U176"/>
<dbReference type="EMBL" id="JARQZJ010000016">
    <property type="protein sequence ID" value="KAK9873119.1"/>
    <property type="molecule type" value="Genomic_DNA"/>
</dbReference>
<dbReference type="Pfam" id="PF00687">
    <property type="entry name" value="Ribosomal_L1"/>
    <property type="match status" value="1"/>
</dbReference>